<name>A0A9W9CCC4_9PLEO</name>
<gene>
    <name evidence="2" type="ORF">N0V89_004366</name>
</gene>
<evidence type="ECO:0000256" key="1">
    <source>
        <dbReference type="SAM" id="MobiDB-lite"/>
    </source>
</evidence>
<dbReference type="AlphaFoldDB" id="A0A9W9CCC4"/>
<dbReference type="RefSeq" id="XP_056073460.1">
    <property type="nucleotide sequence ID" value="XM_056213152.1"/>
</dbReference>
<dbReference type="EMBL" id="JAPEUX010000003">
    <property type="protein sequence ID" value="KAJ4356334.1"/>
    <property type="molecule type" value="Genomic_DNA"/>
</dbReference>
<dbReference type="Proteomes" id="UP001140513">
    <property type="component" value="Unassembled WGS sequence"/>
</dbReference>
<sequence length="405" mass="45758">MDLTPVRIRGKRKRPGAAKSNLQKALEASSSQSKRLRPAQKPVRSKKNADTAMPTLQDLPQELLEMVFLYSMNISLPRASPILGRKLSSKAVVVEFVLQSFYHTVDHKSNYRDREVTSDPVIQSQLLACRFFTWEFFRAYVAKAHSSYIQQRGNIWKDASAQPLGVEAFDGLWPFKFMKVTYLGFAEGFHIPDKVLRGPWTTDKVSLLYVLVSVNGEIDWEGSMAGEIAKAGLVQAIRENNERAVAALAVLLGVAQMISTSLIRQAVIECGCNLNIVRQLLFNAQILHQNLPKESLDFYDSALWRWADAHEGKGVLLKDLLRKADKFSLEFYLEGEEGTQAKIVPFPYGGAKFDPRNQLNNVGRLKKREMQEMQAYLYELQSLSRYDVNTSKVAGQNENAAYTSR</sequence>
<organism evidence="2 3">
    <name type="scientific">Didymosphaeria variabile</name>
    <dbReference type="NCBI Taxonomy" id="1932322"/>
    <lineage>
        <taxon>Eukaryota</taxon>
        <taxon>Fungi</taxon>
        <taxon>Dikarya</taxon>
        <taxon>Ascomycota</taxon>
        <taxon>Pezizomycotina</taxon>
        <taxon>Dothideomycetes</taxon>
        <taxon>Pleosporomycetidae</taxon>
        <taxon>Pleosporales</taxon>
        <taxon>Massarineae</taxon>
        <taxon>Didymosphaeriaceae</taxon>
        <taxon>Didymosphaeria</taxon>
    </lineage>
</organism>
<keyword evidence="3" id="KW-1185">Reference proteome</keyword>
<feature type="compositionally biased region" description="Polar residues" evidence="1">
    <location>
        <begin position="20"/>
        <end position="33"/>
    </location>
</feature>
<accession>A0A9W9CCC4</accession>
<proteinExistence type="predicted"/>
<dbReference type="GeneID" id="80907896"/>
<evidence type="ECO:0000313" key="2">
    <source>
        <dbReference type="EMBL" id="KAJ4356334.1"/>
    </source>
</evidence>
<protein>
    <submittedName>
        <fullName evidence="2">Uncharacterized protein</fullName>
    </submittedName>
</protein>
<feature type="region of interest" description="Disordered" evidence="1">
    <location>
        <begin position="1"/>
        <end position="54"/>
    </location>
</feature>
<comment type="caution">
    <text evidence="2">The sequence shown here is derived from an EMBL/GenBank/DDBJ whole genome shotgun (WGS) entry which is preliminary data.</text>
</comment>
<feature type="compositionally biased region" description="Basic residues" evidence="1">
    <location>
        <begin position="34"/>
        <end position="46"/>
    </location>
</feature>
<evidence type="ECO:0000313" key="3">
    <source>
        <dbReference type="Proteomes" id="UP001140513"/>
    </source>
</evidence>
<dbReference type="OrthoDB" id="1875589at2759"/>
<reference evidence="2" key="1">
    <citation type="submission" date="2022-10" db="EMBL/GenBank/DDBJ databases">
        <title>Tapping the CABI collections for fungal endophytes: first genome assemblies for Collariella, Neodidymelliopsis, Ascochyta clinopodiicola, Didymella pomorum, Didymosphaeria variabile, Neocosmospora piperis and Neocucurbitaria cava.</title>
        <authorList>
            <person name="Hill R."/>
        </authorList>
    </citation>
    <scope>NUCLEOTIDE SEQUENCE</scope>
    <source>
        <strain evidence="2">IMI 356815</strain>
    </source>
</reference>